<accession>A0ABW2JA06</accession>
<feature type="region of interest" description="Disordered" evidence="1">
    <location>
        <begin position="19"/>
        <end position="42"/>
    </location>
</feature>
<sequence>MTFISKTVTPTVDPNAFSGIRSSNAAGQKKPVDTTVSGDTKGASNSVVEISGRAALLSRLFGQDESTYTGEVKTDKSNMSGELVPYLTSNDRTMLEKMYEYSSANGIDLRHVDALGTDLAIYRRFGASVAPKDLYDVEGHALTVVFSATNKAAAERIAHGDAIASTTIEQGFLRSKLTAGGHAVNHAFLERMVQVFSTGENALSSGSTSANYGGIAAYSAEANKLVNIASVDVQLVIPEADYVNFNGVGHWRTPELEAQHNLRISKGSVESAISGLLAGDDDSIRDFLTLLNGYAKSRNVSQGEMNQMIELLKYPLANDIGPN</sequence>
<reference evidence="3" key="1">
    <citation type="journal article" date="2019" name="Int. J. Syst. Evol. Microbiol.">
        <title>The Global Catalogue of Microorganisms (GCM) 10K type strain sequencing project: providing services to taxonomists for standard genome sequencing and annotation.</title>
        <authorList>
            <consortium name="The Broad Institute Genomics Platform"/>
            <consortium name="The Broad Institute Genome Sequencing Center for Infectious Disease"/>
            <person name="Wu L."/>
            <person name="Ma J."/>
        </authorList>
    </citation>
    <scope>NUCLEOTIDE SEQUENCE [LARGE SCALE GENOMIC DNA]</scope>
    <source>
        <strain evidence="3">CCUG 36956</strain>
    </source>
</reference>
<evidence type="ECO:0000313" key="2">
    <source>
        <dbReference type="EMBL" id="MFC7299882.1"/>
    </source>
</evidence>
<proteinExistence type="predicted"/>
<evidence type="ECO:0000256" key="1">
    <source>
        <dbReference type="SAM" id="MobiDB-lite"/>
    </source>
</evidence>
<evidence type="ECO:0000313" key="3">
    <source>
        <dbReference type="Proteomes" id="UP001596379"/>
    </source>
</evidence>
<organism evidence="2 3">
    <name type="scientific">Herminiimonas aquatilis</name>
    <dbReference type="NCBI Taxonomy" id="345342"/>
    <lineage>
        <taxon>Bacteria</taxon>
        <taxon>Pseudomonadati</taxon>
        <taxon>Pseudomonadota</taxon>
        <taxon>Betaproteobacteria</taxon>
        <taxon>Burkholderiales</taxon>
        <taxon>Oxalobacteraceae</taxon>
        <taxon>Herminiimonas</taxon>
    </lineage>
</organism>
<keyword evidence="3" id="KW-1185">Reference proteome</keyword>
<dbReference type="RefSeq" id="WP_041296409.1">
    <property type="nucleotide sequence ID" value="NZ_JBHTCC010000004.1"/>
</dbReference>
<protein>
    <submittedName>
        <fullName evidence="2">Uncharacterized protein</fullName>
    </submittedName>
</protein>
<dbReference type="Proteomes" id="UP001596379">
    <property type="component" value="Unassembled WGS sequence"/>
</dbReference>
<name>A0ABW2JA06_9BURK</name>
<comment type="caution">
    <text evidence="2">The sequence shown here is derived from an EMBL/GenBank/DDBJ whole genome shotgun (WGS) entry which is preliminary data.</text>
</comment>
<dbReference type="EMBL" id="JBHTCC010000004">
    <property type="protein sequence ID" value="MFC7299882.1"/>
    <property type="molecule type" value="Genomic_DNA"/>
</dbReference>
<gene>
    <name evidence="2" type="ORF">ACFQO0_15695</name>
</gene>